<dbReference type="Proteomes" id="UP000467322">
    <property type="component" value="Unassembled WGS sequence"/>
</dbReference>
<sequence length="540" mass="57289">MRATVSLVALIAAGPALADTFYAQAPVAEAMIYPDGATLTLRAELELPAGEHTLMVPYANPERTGSLPRIAVSEGVSIGALGFRRGVVANPRALYSPAQAAAAAELDAVEDRITAQRDAIAAAQVARDALEAKLAYISSIAAPEGASTAEILEIADLVAAQTATARADLIAAEADLRPLAEALEDLEAERAAAQAALDRLSPPAAENDMLTIDMTVAEAGPVALELTEQSRSAGWRVDYDLDLDAGEIALDRKLIVRQQDGRSWSDVALTLSTARPSDQIAPSEVYPDLADIYDPETPRPMPREPMAEADMVEERAAGLAVAPAPMVSAGLQVDGLNVSYVYPEPVTIAAGETAELALDTLTIPATPRIEAAPRWDDTAFLVASFTNDTGEPILPGSASLMRDGHFVGRTELPMIPAGADEDLAFGPVDSIRLETTFLRNAEGDAGLINRSSTRVQQITFTVENLSDDQQDVRALFPLTFSEKEALEVDVTAVPAPDETDIEDRRGVSAWDLVLAPGETQTVEITVELDWPEGKVLNWAP</sequence>
<gene>
    <name evidence="4" type="ORF">GQE99_04585</name>
</gene>
<protein>
    <submittedName>
        <fullName evidence="4">Mucoidy inhibitor MuiA family protein</fullName>
    </submittedName>
</protein>
<dbReference type="PANTHER" id="PTHR31005">
    <property type="entry name" value="DUF4139 DOMAIN-CONTAINING PROTEIN"/>
    <property type="match status" value="1"/>
</dbReference>
<proteinExistence type="predicted"/>
<reference evidence="4 5" key="1">
    <citation type="submission" date="2019-12" db="EMBL/GenBank/DDBJ databases">
        <title>Maritimibacter sp. nov. sp. isolated from sea sand.</title>
        <authorList>
            <person name="Kim J."/>
            <person name="Jeong S.E."/>
            <person name="Jung H.S."/>
            <person name="Jeon C.O."/>
        </authorList>
    </citation>
    <scope>NUCLEOTIDE SEQUENCE [LARGE SCALE GENOMIC DNA]</scope>
    <source>
        <strain evidence="4 5">DP07</strain>
    </source>
</reference>
<feature type="chain" id="PRO_5032352975" evidence="2">
    <location>
        <begin position="19"/>
        <end position="540"/>
    </location>
</feature>
<keyword evidence="1" id="KW-0175">Coiled coil</keyword>
<evidence type="ECO:0000256" key="2">
    <source>
        <dbReference type="SAM" id="SignalP"/>
    </source>
</evidence>
<feature type="signal peptide" evidence="2">
    <location>
        <begin position="1"/>
        <end position="18"/>
    </location>
</feature>
<evidence type="ECO:0000313" key="4">
    <source>
        <dbReference type="EMBL" id="MZR12287.1"/>
    </source>
</evidence>
<dbReference type="InterPro" id="IPR037291">
    <property type="entry name" value="DUF4139"/>
</dbReference>
<feature type="domain" description="DUF4139" evidence="3">
    <location>
        <begin position="224"/>
        <end position="532"/>
    </location>
</feature>
<feature type="coiled-coil region" evidence="1">
    <location>
        <begin position="169"/>
        <end position="199"/>
    </location>
</feature>
<dbReference type="EMBL" id="WTUX01000010">
    <property type="protein sequence ID" value="MZR12287.1"/>
    <property type="molecule type" value="Genomic_DNA"/>
</dbReference>
<comment type="caution">
    <text evidence="4">The sequence shown here is derived from an EMBL/GenBank/DDBJ whole genome shotgun (WGS) entry which is preliminary data.</text>
</comment>
<dbReference type="InterPro" id="IPR011935">
    <property type="entry name" value="CHP02231"/>
</dbReference>
<accession>A0A845M3H5</accession>
<evidence type="ECO:0000313" key="5">
    <source>
        <dbReference type="Proteomes" id="UP000467322"/>
    </source>
</evidence>
<dbReference type="NCBIfam" id="TIGR02231">
    <property type="entry name" value="mucoidy inhibitor MuiA family protein"/>
    <property type="match status" value="1"/>
</dbReference>
<dbReference type="AlphaFoldDB" id="A0A845M3H5"/>
<evidence type="ECO:0000256" key="1">
    <source>
        <dbReference type="SAM" id="Coils"/>
    </source>
</evidence>
<name>A0A845M3H5_9RHOB</name>
<keyword evidence="5" id="KW-1185">Reference proteome</keyword>
<keyword evidence="2" id="KW-0732">Signal</keyword>
<evidence type="ECO:0000259" key="3">
    <source>
        <dbReference type="Pfam" id="PF13598"/>
    </source>
</evidence>
<dbReference type="Pfam" id="PF13598">
    <property type="entry name" value="DUF4139"/>
    <property type="match status" value="1"/>
</dbReference>
<dbReference type="RefSeq" id="WP_161350406.1">
    <property type="nucleotide sequence ID" value="NZ_WTUX01000010.1"/>
</dbReference>
<organism evidence="4 5">
    <name type="scientific">Maritimibacter harenae</name>
    <dbReference type="NCBI Taxonomy" id="2606218"/>
    <lineage>
        <taxon>Bacteria</taxon>
        <taxon>Pseudomonadati</taxon>
        <taxon>Pseudomonadota</taxon>
        <taxon>Alphaproteobacteria</taxon>
        <taxon>Rhodobacterales</taxon>
        <taxon>Roseobacteraceae</taxon>
        <taxon>Maritimibacter</taxon>
    </lineage>
</organism>
<dbReference type="PANTHER" id="PTHR31005:SF8">
    <property type="entry name" value="DUF4139 DOMAIN-CONTAINING PROTEIN"/>
    <property type="match status" value="1"/>
</dbReference>